<accession>B0XA41</accession>
<name>B0XA41_CULQU</name>
<dbReference type="VEuPathDB" id="VectorBase:CPIJ016262"/>
<evidence type="ECO:0000313" key="4">
    <source>
        <dbReference type="Proteomes" id="UP000002320"/>
    </source>
</evidence>
<dbReference type="STRING" id="7176.B0XA41"/>
<reference evidence="3" key="2">
    <citation type="submission" date="2021-02" db="UniProtKB">
        <authorList>
            <consortium name="EnsemblMetazoa"/>
        </authorList>
    </citation>
    <scope>IDENTIFICATION</scope>
    <source>
        <strain evidence="3">JHB</strain>
    </source>
</reference>
<dbReference type="EnsemblMetazoa" id="CPIJ016262-RA">
    <property type="protein sequence ID" value="CPIJ016262-PA"/>
    <property type="gene ID" value="CPIJ016262"/>
</dbReference>
<dbReference type="AlphaFoldDB" id="B0XA41"/>
<feature type="compositionally biased region" description="Basic residues" evidence="1">
    <location>
        <begin position="95"/>
        <end position="108"/>
    </location>
</feature>
<feature type="region of interest" description="Disordered" evidence="1">
    <location>
        <begin position="80"/>
        <end position="127"/>
    </location>
</feature>
<proteinExistence type="predicted"/>
<dbReference type="KEGG" id="cqu:CpipJ_CPIJ016262"/>
<gene>
    <name evidence="3" type="primary">6049810</name>
    <name evidence="2" type="ORF">CpipJ_CPIJ016262</name>
</gene>
<sequence>MIYRIFRFILTCLREHAHHLPEVALEHWKAVRSGSRRDLSRAVTLLEIIERREKINREQLHLRIARVRVYSNQYSAHHGAMSGGQVVANHSSSRKEKRQYKKPKHKIQKDRGGTSTSGSALVGAGSSWAGTDRCCPAPVIAITTSII</sequence>
<evidence type="ECO:0000256" key="1">
    <source>
        <dbReference type="SAM" id="MobiDB-lite"/>
    </source>
</evidence>
<dbReference type="EMBL" id="DS232563">
    <property type="protein sequence ID" value="EDS43506.1"/>
    <property type="molecule type" value="Genomic_DNA"/>
</dbReference>
<dbReference type="Proteomes" id="UP000002320">
    <property type="component" value="Unassembled WGS sequence"/>
</dbReference>
<dbReference type="InParanoid" id="B0XA41"/>
<organism>
    <name type="scientific">Culex quinquefasciatus</name>
    <name type="common">Southern house mosquito</name>
    <name type="synonym">Culex pungens</name>
    <dbReference type="NCBI Taxonomy" id="7176"/>
    <lineage>
        <taxon>Eukaryota</taxon>
        <taxon>Metazoa</taxon>
        <taxon>Ecdysozoa</taxon>
        <taxon>Arthropoda</taxon>
        <taxon>Hexapoda</taxon>
        <taxon>Insecta</taxon>
        <taxon>Pterygota</taxon>
        <taxon>Neoptera</taxon>
        <taxon>Endopterygota</taxon>
        <taxon>Diptera</taxon>
        <taxon>Nematocera</taxon>
        <taxon>Culicoidea</taxon>
        <taxon>Culicidae</taxon>
        <taxon>Culicinae</taxon>
        <taxon>Culicini</taxon>
        <taxon>Culex</taxon>
        <taxon>Culex</taxon>
    </lineage>
</organism>
<dbReference type="HOGENOM" id="CLU_1769892_0_0_1"/>
<keyword evidence="4" id="KW-1185">Reference proteome</keyword>
<protein>
    <submittedName>
        <fullName evidence="2 3">Enhancer of polycomb</fullName>
    </submittedName>
</protein>
<evidence type="ECO:0000313" key="2">
    <source>
        <dbReference type="EMBL" id="EDS43506.1"/>
    </source>
</evidence>
<reference evidence="2" key="1">
    <citation type="submission" date="2007-03" db="EMBL/GenBank/DDBJ databases">
        <title>Annotation of Culex pipiens quinquefasciatus.</title>
        <authorList>
            <consortium name="The Broad Institute Genome Sequencing Platform"/>
            <person name="Atkinson P.W."/>
            <person name="Hemingway J."/>
            <person name="Christensen B.M."/>
            <person name="Higgs S."/>
            <person name="Kodira C."/>
            <person name="Hannick L."/>
            <person name="Megy K."/>
            <person name="O'Leary S."/>
            <person name="Pearson M."/>
            <person name="Haas B.J."/>
            <person name="Mauceli E."/>
            <person name="Wortman J.R."/>
            <person name="Lee N.H."/>
            <person name="Guigo R."/>
            <person name="Stanke M."/>
            <person name="Alvarado L."/>
            <person name="Amedeo P."/>
            <person name="Antoine C.H."/>
            <person name="Arensburger P."/>
            <person name="Bidwell S.L."/>
            <person name="Crawford M."/>
            <person name="Camaro F."/>
            <person name="Devon K."/>
            <person name="Engels R."/>
            <person name="Hammond M."/>
            <person name="Howarth C."/>
            <person name="Koehrsen M."/>
            <person name="Lawson D."/>
            <person name="Montgomery P."/>
            <person name="Nene V."/>
            <person name="Nusbaum C."/>
            <person name="Puiu D."/>
            <person name="Romero-Severson J."/>
            <person name="Severson D.W."/>
            <person name="Shumway M."/>
            <person name="Sisk P."/>
            <person name="Stolte C."/>
            <person name="Zeng Q."/>
            <person name="Eisenstadt E."/>
            <person name="Fraser-Liggett C."/>
            <person name="Strausberg R."/>
            <person name="Galagan J."/>
            <person name="Birren B."/>
            <person name="Collins F.H."/>
        </authorList>
    </citation>
    <scope>NUCLEOTIDE SEQUENCE [LARGE SCALE GENOMIC DNA]</scope>
    <source>
        <strain evidence="2">JHB</strain>
    </source>
</reference>
<evidence type="ECO:0000313" key="3">
    <source>
        <dbReference type="EnsemblMetazoa" id="CPIJ016262-PA"/>
    </source>
</evidence>